<dbReference type="RefSeq" id="WP_006906891.1">
    <property type="nucleotide sequence ID" value="NZ_GG665867.1"/>
</dbReference>
<feature type="domain" description="MacB-like periplasmic core" evidence="9">
    <location>
        <begin position="22"/>
        <end position="264"/>
    </location>
</feature>
<keyword evidence="3 7" id="KW-0812">Transmembrane</keyword>
<organism evidence="10 11">
    <name type="scientific">Shuttleworthella satelles DSM 14600</name>
    <dbReference type="NCBI Taxonomy" id="626523"/>
    <lineage>
        <taxon>Bacteria</taxon>
        <taxon>Bacillati</taxon>
        <taxon>Bacillota</taxon>
        <taxon>Clostridia</taxon>
        <taxon>Lachnospirales</taxon>
        <taxon>Lachnospiraceae</taxon>
        <taxon>Shuttleworthella</taxon>
    </lineage>
</organism>
<feature type="transmembrane region" description="Helical" evidence="7">
    <location>
        <begin position="406"/>
        <end position="426"/>
    </location>
</feature>
<dbReference type="GO" id="GO:0005886">
    <property type="term" value="C:plasma membrane"/>
    <property type="evidence" value="ECO:0007669"/>
    <property type="project" value="UniProtKB-SubCell"/>
</dbReference>
<proteinExistence type="inferred from homology"/>
<evidence type="ECO:0000256" key="5">
    <source>
        <dbReference type="ARBA" id="ARBA00023136"/>
    </source>
</evidence>
<dbReference type="HOGENOM" id="CLU_000604_8_0_9"/>
<evidence type="ECO:0000256" key="4">
    <source>
        <dbReference type="ARBA" id="ARBA00022989"/>
    </source>
</evidence>
<protein>
    <submittedName>
        <fullName evidence="10">Efflux ABC transporter, permease protein</fullName>
    </submittedName>
</protein>
<keyword evidence="11" id="KW-1185">Reference proteome</keyword>
<dbReference type="STRING" id="626523.GCWU000342_01894"/>
<feature type="transmembrane region" description="Helical" evidence="7">
    <location>
        <begin position="366"/>
        <end position="394"/>
    </location>
</feature>
<evidence type="ECO:0000256" key="6">
    <source>
        <dbReference type="ARBA" id="ARBA00038076"/>
    </source>
</evidence>
<sequence>MLLGENIQLAFASLKANKIRAFLTMLGIIIGISAVIAIFTVGNSLTLSISDNMQSAGANDIYVNVMPRSEEKGERDPRQAVDGIRFAGRQTRESMQESDYISDAMVKGLVDYLGDRVRAVVVWGQSGNVKLSQKTGRQSADVNLLGVNAGFFLNHPNSIQAGRMFSAEDFTNQRRVALIAKETAEKMFGDRIQDALNQEIEMSLDGKTYGVTIVGVYQSESRNAATQTAFAGSSFYIPIGTYNQMVGKTGGRYRMIQVIAATGHAGQQMDQKQNQEELTAAIDTYFKPYYRNNPNYQAKAVTFGGLVNMLMTMLGTITTAISIIAGIALLVGGIGVMNIMLVSVAERTREIGTRKALGARNSSIRAQFIVEATIICLIGGLIGVILGITLGVAASQLLGYPARPSLGGILIALGFSMGIGIFFGYFPASKAARMNPIDALRYE</sequence>
<dbReference type="InterPro" id="IPR050250">
    <property type="entry name" value="Macrolide_Exporter_MacB"/>
</dbReference>
<evidence type="ECO:0000256" key="3">
    <source>
        <dbReference type="ARBA" id="ARBA00022692"/>
    </source>
</evidence>
<dbReference type="AlphaFoldDB" id="C4GD49"/>
<reference evidence="10" key="1">
    <citation type="submission" date="2009-04" db="EMBL/GenBank/DDBJ databases">
        <authorList>
            <person name="Weinstock G."/>
            <person name="Sodergren E."/>
            <person name="Clifton S."/>
            <person name="Fulton L."/>
            <person name="Fulton B."/>
            <person name="Courtney L."/>
            <person name="Fronick C."/>
            <person name="Harrison M."/>
            <person name="Strong C."/>
            <person name="Farmer C."/>
            <person name="Delahaunty K."/>
            <person name="Markovic C."/>
            <person name="Hall O."/>
            <person name="Minx P."/>
            <person name="Tomlinson C."/>
            <person name="Mitreva M."/>
            <person name="Nelson J."/>
            <person name="Hou S."/>
            <person name="Wollam A."/>
            <person name="Pepin K.H."/>
            <person name="Johnson M."/>
            <person name="Bhonagiri V."/>
            <person name="Nash W.E."/>
            <person name="Warren W."/>
            <person name="Chinwalla A."/>
            <person name="Mardis E.R."/>
            <person name="Wilson R.K."/>
        </authorList>
    </citation>
    <scope>NUCLEOTIDE SEQUENCE [LARGE SCALE GENOMIC DNA]</scope>
    <source>
        <strain evidence="10">DSM 14600</strain>
    </source>
</reference>
<keyword evidence="2" id="KW-1003">Cell membrane</keyword>
<dbReference type="GO" id="GO:0022857">
    <property type="term" value="F:transmembrane transporter activity"/>
    <property type="evidence" value="ECO:0007669"/>
    <property type="project" value="TreeGrafter"/>
</dbReference>
<name>C4GD49_9FIRM</name>
<feature type="transmembrane region" description="Helical" evidence="7">
    <location>
        <begin position="21"/>
        <end position="42"/>
    </location>
</feature>
<comment type="caution">
    <text evidence="10">The sequence shown here is derived from an EMBL/GenBank/DDBJ whole genome shotgun (WGS) entry which is preliminary data.</text>
</comment>
<accession>C4GD49</accession>
<evidence type="ECO:0000259" key="9">
    <source>
        <dbReference type="Pfam" id="PF12704"/>
    </source>
</evidence>
<evidence type="ECO:0000256" key="7">
    <source>
        <dbReference type="SAM" id="Phobius"/>
    </source>
</evidence>
<dbReference type="Pfam" id="PF02687">
    <property type="entry name" value="FtsX"/>
    <property type="match status" value="1"/>
</dbReference>
<evidence type="ECO:0000313" key="11">
    <source>
        <dbReference type="Proteomes" id="UP000003494"/>
    </source>
</evidence>
<dbReference type="EMBL" id="ACIP02000004">
    <property type="protein sequence ID" value="EEP27899.1"/>
    <property type="molecule type" value="Genomic_DNA"/>
</dbReference>
<evidence type="ECO:0000256" key="1">
    <source>
        <dbReference type="ARBA" id="ARBA00004651"/>
    </source>
</evidence>
<dbReference type="PANTHER" id="PTHR30572">
    <property type="entry name" value="MEMBRANE COMPONENT OF TRANSPORTER-RELATED"/>
    <property type="match status" value="1"/>
</dbReference>
<dbReference type="PANTHER" id="PTHR30572:SF4">
    <property type="entry name" value="ABC TRANSPORTER PERMEASE YTRF"/>
    <property type="match status" value="1"/>
</dbReference>
<evidence type="ECO:0000259" key="8">
    <source>
        <dbReference type="Pfam" id="PF02687"/>
    </source>
</evidence>
<gene>
    <name evidence="10" type="ORF">GCWU000342_01894</name>
</gene>
<dbReference type="eggNOG" id="COG0577">
    <property type="taxonomic scope" value="Bacteria"/>
</dbReference>
<feature type="transmembrane region" description="Helical" evidence="7">
    <location>
        <begin position="320"/>
        <end position="345"/>
    </location>
</feature>
<dbReference type="InterPro" id="IPR025857">
    <property type="entry name" value="MacB_PCD"/>
</dbReference>
<keyword evidence="4 7" id="KW-1133">Transmembrane helix</keyword>
<dbReference type="InterPro" id="IPR003838">
    <property type="entry name" value="ABC3_permease_C"/>
</dbReference>
<comment type="subcellular location">
    <subcellularLocation>
        <location evidence="1">Cell membrane</location>
        <topology evidence="1">Multi-pass membrane protein</topology>
    </subcellularLocation>
</comment>
<evidence type="ECO:0000256" key="2">
    <source>
        <dbReference type="ARBA" id="ARBA00022475"/>
    </source>
</evidence>
<dbReference type="Proteomes" id="UP000003494">
    <property type="component" value="Unassembled WGS sequence"/>
</dbReference>
<feature type="domain" description="ABC3 transporter permease C-terminal" evidence="8">
    <location>
        <begin position="323"/>
        <end position="436"/>
    </location>
</feature>
<dbReference type="Pfam" id="PF12704">
    <property type="entry name" value="MacB_PCD"/>
    <property type="match status" value="1"/>
</dbReference>
<keyword evidence="5 7" id="KW-0472">Membrane</keyword>
<comment type="similarity">
    <text evidence="6">Belongs to the ABC-4 integral membrane protein family.</text>
</comment>
<evidence type="ECO:0000313" key="10">
    <source>
        <dbReference type="EMBL" id="EEP27899.1"/>
    </source>
</evidence>